<evidence type="ECO:0000256" key="1">
    <source>
        <dbReference type="SAM" id="Coils"/>
    </source>
</evidence>
<organism evidence="4">
    <name type="scientific">Gongylonema pulchrum</name>
    <dbReference type="NCBI Taxonomy" id="637853"/>
    <lineage>
        <taxon>Eukaryota</taxon>
        <taxon>Metazoa</taxon>
        <taxon>Ecdysozoa</taxon>
        <taxon>Nematoda</taxon>
        <taxon>Chromadorea</taxon>
        <taxon>Rhabditida</taxon>
        <taxon>Spirurina</taxon>
        <taxon>Spiruromorpha</taxon>
        <taxon>Spiruroidea</taxon>
        <taxon>Gongylonematidae</taxon>
        <taxon>Gongylonema</taxon>
    </lineage>
</organism>
<dbReference type="EMBL" id="UYRT01088048">
    <property type="protein sequence ID" value="VDN33306.1"/>
    <property type="molecule type" value="Genomic_DNA"/>
</dbReference>
<dbReference type="AlphaFoldDB" id="A0A183EDY3"/>
<name>A0A183EDY3_9BILA</name>
<feature type="coiled-coil region" evidence="1">
    <location>
        <begin position="26"/>
        <end position="103"/>
    </location>
</feature>
<evidence type="ECO:0000313" key="4">
    <source>
        <dbReference type="WBParaSite" id="GPUH_0001919901-mRNA-1"/>
    </source>
</evidence>
<accession>A0A183EDY3</accession>
<reference evidence="4" key="1">
    <citation type="submission" date="2016-06" db="UniProtKB">
        <authorList>
            <consortium name="WormBaseParasite"/>
        </authorList>
    </citation>
    <scope>IDENTIFICATION</scope>
</reference>
<gene>
    <name evidence="2" type="ORF">GPUH_LOCUS19173</name>
</gene>
<dbReference type="Proteomes" id="UP000271098">
    <property type="component" value="Unassembled WGS sequence"/>
</dbReference>
<evidence type="ECO:0000313" key="3">
    <source>
        <dbReference type="Proteomes" id="UP000271098"/>
    </source>
</evidence>
<dbReference type="WBParaSite" id="GPUH_0001919901-mRNA-1">
    <property type="protein sequence ID" value="GPUH_0001919901-mRNA-1"/>
    <property type="gene ID" value="GPUH_0001919901"/>
</dbReference>
<reference evidence="2 3" key="2">
    <citation type="submission" date="2018-11" db="EMBL/GenBank/DDBJ databases">
        <authorList>
            <consortium name="Pathogen Informatics"/>
        </authorList>
    </citation>
    <scope>NUCLEOTIDE SEQUENCE [LARGE SCALE GENOMIC DNA]</scope>
</reference>
<proteinExistence type="predicted"/>
<keyword evidence="3" id="KW-1185">Reference proteome</keyword>
<dbReference type="OrthoDB" id="5873462at2759"/>
<sequence length="135" mass="15820">MRDRFADSLVVFFVRPLFGGTRPHMVTEKNTNLNEMMQEAQQLKKKLAMKEQELQEALRKTERTQDTNSEKYNDKVLELKAERNNLLDENSQLRNQVARISKDLTNERAHVEELTAICNGTRRDMKVRLAAIFCH</sequence>
<keyword evidence="1" id="KW-0175">Coiled coil</keyword>
<protein>
    <submittedName>
        <fullName evidence="4">HOOK domain-containing protein</fullName>
    </submittedName>
</protein>
<evidence type="ECO:0000313" key="2">
    <source>
        <dbReference type="EMBL" id="VDN33306.1"/>
    </source>
</evidence>